<dbReference type="AlphaFoldDB" id="A0A6J4Q8P5"/>
<gene>
    <name evidence="2" type="ORF">AVDCRST_MAG01-01-3350</name>
</gene>
<keyword evidence="2" id="KW-0645">Protease</keyword>
<sequence>LGDLHLRRLPLGPLRAHHSRHRGQALGIDQKRRSRRV</sequence>
<evidence type="ECO:0000313" key="2">
    <source>
        <dbReference type="EMBL" id="CAA9437171.1"/>
    </source>
</evidence>
<keyword evidence="2" id="KW-0378">Hydrolase</keyword>
<proteinExistence type="predicted"/>
<evidence type="ECO:0000256" key="1">
    <source>
        <dbReference type="SAM" id="MobiDB-lite"/>
    </source>
</evidence>
<dbReference type="EMBL" id="CADCUW010000435">
    <property type="protein sequence ID" value="CAA9437171.1"/>
    <property type="molecule type" value="Genomic_DNA"/>
</dbReference>
<name>A0A6J4Q8P5_9ACTN</name>
<keyword evidence="2" id="KW-0031">Aminopeptidase</keyword>
<feature type="region of interest" description="Disordered" evidence="1">
    <location>
        <begin position="14"/>
        <end position="37"/>
    </location>
</feature>
<protein>
    <submittedName>
        <fullName evidence="2">Methionine aminopeptidase</fullName>
        <ecNumber evidence="2">3.4.11.18</ecNumber>
    </submittedName>
</protein>
<feature type="non-terminal residue" evidence="2">
    <location>
        <position position="1"/>
    </location>
</feature>
<feature type="non-terminal residue" evidence="2">
    <location>
        <position position="37"/>
    </location>
</feature>
<dbReference type="GO" id="GO:0004239">
    <property type="term" value="F:initiator methionyl aminopeptidase activity"/>
    <property type="evidence" value="ECO:0007669"/>
    <property type="project" value="UniProtKB-EC"/>
</dbReference>
<accession>A0A6J4Q8P5</accession>
<reference evidence="2" key="1">
    <citation type="submission" date="2020-02" db="EMBL/GenBank/DDBJ databases">
        <authorList>
            <person name="Meier V. D."/>
        </authorList>
    </citation>
    <scope>NUCLEOTIDE SEQUENCE</scope>
    <source>
        <strain evidence="2">AVDCRST_MAG01</strain>
    </source>
</reference>
<dbReference type="EC" id="3.4.11.18" evidence="2"/>
<organism evidence="2">
    <name type="scientific">uncultured Rubrobacteraceae bacterium</name>
    <dbReference type="NCBI Taxonomy" id="349277"/>
    <lineage>
        <taxon>Bacteria</taxon>
        <taxon>Bacillati</taxon>
        <taxon>Actinomycetota</taxon>
        <taxon>Rubrobacteria</taxon>
        <taxon>Rubrobacterales</taxon>
        <taxon>Rubrobacteraceae</taxon>
        <taxon>environmental samples</taxon>
    </lineage>
</organism>